<organism evidence="1 2">
    <name type="scientific">Bradyrhizobium barranii subsp. apii</name>
    <dbReference type="NCBI Taxonomy" id="2819348"/>
    <lineage>
        <taxon>Bacteria</taxon>
        <taxon>Pseudomonadati</taxon>
        <taxon>Pseudomonadota</taxon>
        <taxon>Alphaproteobacteria</taxon>
        <taxon>Hyphomicrobiales</taxon>
        <taxon>Nitrobacteraceae</taxon>
        <taxon>Bradyrhizobium</taxon>
        <taxon>Bradyrhizobium barranii</taxon>
    </lineage>
</organism>
<dbReference type="Proteomes" id="UP000551709">
    <property type="component" value="Plasmid pBb1S5b"/>
</dbReference>
<proteinExistence type="predicted"/>
<protein>
    <submittedName>
        <fullName evidence="1">Uncharacterized protein</fullName>
    </submittedName>
</protein>
<evidence type="ECO:0000313" key="1">
    <source>
        <dbReference type="EMBL" id="UPT92434.1"/>
    </source>
</evidence>
<reference evidence="1" key="1">
    <citation type="journal article" date="2017" name="Syst. Appl. Microbiol.">
        <title>Soybeans inoculated with root zone soils of Canadian native legumes harbour diverse and novel Bradyrhizobium spp. that possess agricultural potential.</title>
        <authorList>
            <person name="Bromfield E.S.P."/>
            <person name="Cloutier S."/>
            <person name="Tambong J.T."/>
            <person name="Tran Thi T.V."/>
        </authorList>
    </citation>
    <scope>NUCLEOTIDE SEQUENCE</scope>
    <source>
        <strain evidence="1">1S5</strain>
    </source>
</reference>
<name>A0A8T5VWC9_9BRAD</name>
<accession>A0A8T5VWC9</accession>
<evidence type="ECO:0000313" key="2">
    <source>
        <dbReference type="Proteomes" id="UP000551709"/>
    </source>
</evidence>
<dbReference type="AlphaFoldDB" id="A0A8T5VWC9"/>
<keyword evidence="1" id="KW-0614">Plasmid</keyword>
<gene>
    <name evidence="1" type="ORF">HAP41_0000049205</name>
</gene>
<dbReference type="EMBL" id="CP096257">
    <property type="protein sequence ID" value="UPT92434.1"/>
    <property type="molecule type" value="Genomic_DNA"/>
</dbReference>
<reference evidence="1" key="2">
    <citation type="submission" date="2022-04" db="EMBL/GenBank/DDBJ databases">
        <authorList>
            <person name="Bromfield E.S.P."/>
            <person name="Cloutier S."/>
        </authorList>
    </citation>
    <scope>NUCLEOTIDE SEQUENCE</scope>
    <source>
        <strain evidence="1">1S5</strain>
        <plasmid evidence="1">pBb1S5b</plasmid>
    </source>
</reference>
<geneLocation type="plasmid" evidence="1 2">
    <name>pBb1S5b</name>
</geneLocation>
<sequence>MPLDGLLVELAGERHDLAIVQLAPTRPTCGVILPHPLELDVLFGAAQPRLVDVLGAERELDVAPAHKGDELRGDSLPEPEKVAARIRPRLDHAKTHRGATFVYHRPPSKSLISPLVTEFSTLFL</sequence>